<reference evidence="1" key="2">
    <citation type="journal article" date="2015" name="Data Brief">
        <title>Shoot transcriptome of the giant reed, Arundo donax.</title>
        <authorList>
            <person name="Barrero R.A."/>
            <person name="Guerrero F.D."/>
            <person name="Moolhuijzen P."/>
            <person name="Goolsby J.A."/>
            <person name="Tidwell J."/>
            <person name="Bellgard S.E."/>
            <person name="Bellgard M.I."/>
        </authorList>
    </citation>
    <scope>NUCLEOTIDE SEQUENCE</scope>
    <source>
        <tissue evidence="1">Shoot tissue taken approximately 20 cm above the soil surface</tissue>
    </source>
</reference>
<reference evidence="1" key="1">
    <citation type="submission" date="2014-09" db="EMBL/GenBank/DDBJ databases">
        <authorList>
            <person name="Magalhaes I.L.F."/>
            <person name="Oliveira U."/>
            <person name="Santos F.R."/>
            <person name="Vidigal T.H.D.A."/>
            <person name="Brescovit A.D."/>
            <person name="Santos A.J."/>
        </authorList>
    </citation>
    <scope>NUCLEOTIDE SEQUENCE</scope>
    <source>
        <tissue evidence="1">Shoot tissue taken approximately 20 cm above the soil surface</tissue>
    </source>
</reference>
<dbReference type="EMBL" id="GBRH01235689">
    <property type="protein sequence ID" value="JAD62206.1"/>
    <property type="molecule type" value="Transcribed_RNA"/>
</dbReference>
<accession>A0A0A9BFU3</accession>
<sequence>MRRARRRGRRLLPRT</sequence>
<organism evidence="1">
    <name type="scientific">Arundo donax</name>
    <name type="common">Giant reed</name>
    <name type="synonym">Donax arundinaceus</name>
    <dbReference type="NCBI Taxonomy" id="35708"/>
    <lineage>
        <taxon>Eukaryota</taxon>
        <taxon>Viridiplantae</taxon>
        <taxon>Streptophyta</taxon>
        <taxon>Embryophyta</taxon>
        <taxon>Tracheophyta</taxon>
        <taxon>Spermatophyta</taxon>
        <taxon>Magnoliopsida</taxon>
        <taxon>Liliopsida</taxon>
        <taxon>Poales</taxon>
        <taxon>Poaceae</taxon>
        <taxon>PACMAD clade</taxon>
        <taxon>Arundinoideae</taxon>
        <taxon>Arundineae</taxon>
        <taxon>Arundo</taxon>
    </lineage>
</organism>
<evidence type="ECO:0000313" key="1">
    <source>
        <dbReference type="EMBL" id="JAD62206.1"/>
    </source>
</evidence>
<name>A0A0A9BFU3_ARUDO</name>
<protein>
    <submittedName>
        <fullName evidence="1">Uncharacterized protein</fullName>
    </submittedName>
</protein>
<proteinExistence type="predicted"/>